<evidence type="ECO:0000313" key="1">
    <source>
        <dbReference type="EMBL" id="BDI29095.1"/>
    </source>
</evidence>
<sequence>MATANPMSLLYKRLASAGFKPKFVRDTVLPSWWDDEIATTEAGYLEGLIIISKHLGIQLDALRNPAAALQSENAPARFFKGPELASDEGVAVAIAERAARIAILGMIEARKPVTVSASIIRRRLLGAGAAWIGFQELLQFCWNSNIPVIHVARLPAGVKKLRAVTVSVDGRPAIVFFRHDAKPAQHLFPLAHEIGHIYLNHLEFFGLIVDTETEFGFNETTEREANRFARELLTGGEELPQNYSFPPRPAEIARGCQEYANRLHIDPSFLVGEWVKKTKQYKEARTAVNFYIQQDENALAMMAEEMSRRIDWDLIPEESQEYLLNLTRVETR</sequence>
<keyword evidence="2" id="KW-1185">Reference proteome</keyword>
<dbReference type="InterPro" id="IPR052345">
    <property type="entry name" value="Rad_response_metalloprotease"/>
</dbReference>
<organism evidence="1 2">
    <name type="scientific">Capsulimonas corticalis</name>
    <dbReference type="NCBI Taxonomy" id="2219043"/>
    <lineage>
        <taxon>Bacteria</taxon>
        <taxon>Bacillati</taxon>
        <taxon>Armatimonadota</taxon>
        <taxon>Armatimonadia</taxon>
        <taxon>Capsulimonadales</taxon>
        <taxon>Capsulimonadaceae</taxon>
        <taxon>Capsulimonas</taxon>
    </lineage>
</organism>
<dbReference type="EMBL" id="AP025739">
    <property type="protein sequence ID" value="BDI29095.1"/>
    <property type="molecule type" value="Genomic_DNA"/>
</dbReference>
<evidence type="ECO:0000313" key="2">
    <source>
        <dbReference type="Proteomes" id="UP000287394"/>
    </source>
</evidence>
<dbReference type="Proteomes" id="UP000287394">
    <property type="component" value="Chromosome"/>
</dbReference>
<dbReference type="PANTHER" id="PTHR43236:SF1">
    <property type="entry name" value="BLL7220 PROTEIN"/>
    <property type="match status" value="1"/>
</dbReference>
<dbReference type="PANTHER" id="PTHR43236">
    <property type="entry name" value="ANTITOXIN HIGA1"/>
    <property type="match status" value="1"/>
</dbReference>
<reference evidence="1 2" key="1">
    <citation type="journal article" date="2019" name="Int. J. Syst. Evol. Microbiol.">
        <title>Capsulimonas corticalis gen. nov., sp. nov., an aerobic capsulated bacterium, of a novel bacterial order, Capsulimonadales ord. nov., of the class Armatimonadia of the phylum Armatimonadetes.</title>
        <authorList>
            <person name="Li J."/>
            <person name="Kudo C."/>
            <person name="Tonouchi A."/>
        </authorList>
    </citation>
    <scope>NUCLEOTIDE SEQUENCE [LARGE SCALE GENOMIC DNA]</scope>
    <source>
        <strain evidence="1 2">AX-7</strain>
    </source>
</reference>
<dbReference type="Gene3D" id="1.10.10.2910">
    <property type="match status" value="1"/>
</dbReference>
<dbReference type="AlphaFoldDB" id="A0A402CUT6"/>
<protein>
    <submittedName>
        <fullName evidence="1">Uncharacterized protein</fullName>
    </submittedName>
</protein>
<dbReference type="KEGG" id="ccot:CCAX7_11460"/>
<dbReference type="OrthoDB" id="9794834at2"/>
<dbReference type="RefSeq" id="WP_119321139.1">
    <property type="nucleotide sequence ID" value="NZ_AP025739.1"/>
</dbReference>
<name>A0A402CUT6_9BACT</name>
<proteinExistence type="predicted"/>
<dbReference type="Pfam" id="PF06114">
    <property type="entry name" value="Peptidase_M78"/>
    <property type="match status" value="1"/>
</dbReference>
<gene>
    <name evidence="1" type="ORF">CCAX7_11460</name>
</gene>
<dbReference type="InterPro" id="IPR010359">
    <property type="entry name" value="IrrE_HExxH"/>
</dbReference>
<accession>A0A402CUT6</accession>